<dbReference type="Proteomes" id="UP000305222">
    <property type="component" value="Unassembled WGS sequence"/>
</dbReference>
<dbReference type="AlphaFoldDB" id="A0A4U3B858"/>
<sequence length="49" mass="5784">FQRAGYLIGIPNQSNLWCIHYNGDEFDADTYEKNRKVFVEQYKDILSPS</sequence>
<accession>A0A4U3B858</accession>
<gene>
    <name evidence="2" type="ORF">FC699_05985</name>
</gene>
<dbReference type="Pfam" id="PF13712">
    <property type="entry name" value="Glyco_tranf_2_5"/>
    <property type="match status" value="1"/>
</dbReference>
<name>A0A4U3B858_9BACI</name>
<proteinExistence type="predicted"/>
<feature type="domain" description="Streptomycin biosynthesis protein StrF" evidence="1">
    <location>
        <begin position="1"/>
        <end position="42"/>
    </location>
</feature>
<comment type="caution">
    <text evidence="2">The sequence shown here is derived from an EMBL/GenBank/DDBJ whole genome shotgun (WGS) entry which is preliminary data.</text>
</comment>
<protein>
    <submittedName>
        <fullName evidence="2">Streptomycin biosynthesis protein StrF</fullName>
    </submittedName>
</protein>
<evidence type="ECO:0000313" key="2">
    <source>
        <dbReference type="EMBL" id="TKI97964.1"/>
    </source>
</evidence>
<dbReference type="InterPro" id="IPR059123">
    <property type="entry name" value="StrF_dom"/>
</dbReference>
<dbReference type="EMBL" id="SZON01000162">
    <property type="protein sequence ID" value="TKI97964.1"/>
    <property type="molecule type" value="Genomic_DNA"/>
</dbReference>
<reference evidence="2 3" key="1">
    <citation type="journal article" date="2019" name="Environ. Microbiol.">
        <title>An active ?-lactamase is a part of an orchestrated cell wall stress resistance network of Bacillus subtilis and related rhizosphere species.</title>
        <authorList>
            <person name="Bucher T."/>
            <person name="Keren-Paz A."/>
            <person name="Hausser J."/>
            <person name="Olender T."/>
            <person name="Cytryn E."/>
            <person name="Kolodkin-Gal I."/>
        </authorList>
    </citation>
    <scope>NUCLEOTIDE SEQUENCE [LARGE SCALE GENOMIC DNA]</scope>
    <source>
        <strain evidence="2 3">I5</strain>
    </source>
</reference>
<evidence type="ECO:0000313" key="3">
    <source>
        <dbReference type="Proteomes" id="UP000305222"/>
    </source>
</evidence>
<organism evidence="2 3">
    <name type="scientific">Bacillus wiedmannii</name>
    <dbReference type="NCBI Taxonomy" id="1890302"/>
    <lineage>
        <taxon>Bacteria</taxon>
        <taxon>Bacillati</taxon>
        <taxon>Bacillota</taxon>
        <taxon>Bacilli</taxon>
        <taxon>Bacillales</taxon>
        <taxon>Bacillaceae</taxon>
        <taxon>Bacillus</taxon>
        <taxon>Bacillus cereus group</taxon>
    </lineage>
</organism>
<evidence type="ECO:0000259" key="1">
    <source>
        <dbReference type="Pfam" id="PF13712"/>
    </source>
</evidence>
<feature type="non-terminal residue" evidence="2">
    <location>
        <position position="1"/>
    </location>
</feature>